<evidence type="ECO:0000313" key="3">
    <source>
        <dbReference type="Proteomes" id="UP000670092"/>
    </source>
</evidence>
<dbReference type="EMBL" id="JAEVHI010000001">
    <property type="protein sequence ID" value="KAG5302561.1"/>
    <property type="molecule type" value="Genomic_DNA"/>
</dbReference>
<dbReference type="AlphaFoldDB" id="A0A8H7Z4N0"/>
<evidence type="ECO:0000256" key="1">
    <source>
        <dbReference type="SAM" id="SignalP"/>
    </source>
</evidence>
<keyword evidence="1" id="KW-0732">Signal</keyword>
<evidence type="ECO:0000313" key="2">
    <source>
        <dbReference type="EMBL" id="KAG5302561.1"/>
    </source>
</evidence>
<reference evidence="2 3" key="1">
    <citation type="submission" date="2021-01" db="EMBL/GenBank/DDBJ databases">
        <title>Chromosome-level genome assembly of a human fungal pathogen reveals clustering of transcriptionally co-regulated genes.</title>
        <authorList>
            <person name="Voorhies M."/>
            <person name="Cohen S."/>
            <person name="Shea T.P."/>
            <person name="Petrus S."/>
            <person name="Munoz J.F."/>
            <person name="Poplawski S."/>
            <person name="Goldman W.E."/>
            <person name="Michael T."/>
            <person name="Cuomo C.A."/>
            <person name="Sil A."/>
            <person name="Beyhan S."/>
        </authorList>
    </citation>
    <scope>NUCLEOTIDE SEQUENCE [LARGE SCALE GENOMIC DNA]</scope>
    <source>
        <strain evidence="2 3">G184AR</strain>
    </source>
</reference>
<name>A0A8H7Z4N0_AJECA</name>
<dbReference type="Proteomes" id="UP000670092">
    <property type="component" value="Unassembled WGS sequence"/>
</dbReference>
<feature type="chain" id="PRO_5034621805" evidence="1">
    <location>
        <begin position="21"/>
        <end position="74"/>
    </location>
</feature>
<gene>
    <name evidence="2" type="ORF">I7I52_00242</name>
</gene>
<comment type="caution">
    <text evidence="2">The sequence shown here is derived from an EMBL/GenBank/DDBJ whole genome shotgun (WGS) entry which is preliminary data.</text>
</comment>
<dbReference type="OrthoDB" id="2962993at2759"/>
<accession>A0A8H7Z4N0</accession>
<organism evidence="2 3">
    <name type="scientific">Ajellomyces capsulatus</name>
    <name type="common">Darling's disease fungus</name>
    <name type="synonym">Histoplasma capsulatum</name>
    <dbReference type="NCBI Taxonomy" id="5037"/>
    <lineage>
        <taxon>Eukaryota</taxon>
        <taxon>Fungi</taxon>
        <taxon>Dikarya</taxon>
        <taxon>Ascomycota</taxon>
        <taxon>Pezizomycotina</taxon>
        <taxon>Eurotiomycetes</taxon>
        <taxon>Eurotiomycetidae</taxon>
        <taxon>Onygenales</taxon>
        <taxon>Ajellomycetaceae</taxon>
        <taxon>Histoplasma</taxon>
    </lineage>
</organism>
<feature type="signal peptide" evidence="1">
    <location>
        <begin position="1"/>
        <end position="20"/>
    </location>
</feature>
<sequence>MSGPQFNIALVIFFVPYVLCDPSNILLGNLSDHRHKLEYLAVADILFQWTLFKWTPMRSPPAGSSRMGSAIWSS</sequence>
<dbReference type="VEuPathDB" id="FungiDB:I7I52_00242"/>
<proteinExistence type="predicted"/>
<protein>
    <submittedName>
        <fullName evidence="2">Uncharacterized protein</fullName>
    </submittedName>
</protein>